<name>A0A2H0WPH5_9BACT</name>
<evidence type="ECO:0000313" key="2">
    <source>
        <dbReference type="Proteomes" id="UP000230775"/>
    </source>
</evidence>
<dbReference type="EMBL" id="PEZI01000042">
    <property type="protein sequence ID" value="PIS14554.1"/>
    <property type="molecule type" value="Genomic_DNA"/>
</dbReference>
<organism evidence="1 2">
    <name type="scientific">Candidatus Shapirobacteria bacterium CG09_land_8_20_14_0_10_39_12</name>
    <dbReference type="NCBI Taxonomy" id="1974885"/>
    <lineage>
        <taxon>Bacteria</taxon>
        <taxon>Candidatus Shapironibacteriota</taxon>
    </lineage>
</organism>
<sequence length="93" mass="10864">MNMNQDRHQRSRLQAIAFGKALRKGLMEDAIVRECFSNSPFSKRELKLQARMEKLPNEGCKEEDLAWQRESKLRAEASRRAFQRGLELGIKTE</sequence>
<comment type="caution">
    <text evidence="1">The sequence shown here is derived from an EMBL/GenBank/DDBJ whole genome shotgun (WGS) entry which is preliminary data.</text>
</comment>
<proteinExistence type="predicted"/>
<protein>
    <submittedName>
        <fullName evidence="1">Uncharacterized protein</fullName>
    </submittedName>
</protein>
<reference evidence="2" key="1">
    <citation type="submission" date="2017-09" db="EMBL/GenBank/DDBJ databases">
        <title>Depth-based differentiation of microbial function through sediment-hosted aquifers and enrichment of novel symbionts in the deep terrestrial subsurface.</title>
        <authorList>
            <person name="Probst A.J."/>
            <person name="Ladd B."/>
            <person name="Jarett J.K."/>
            <person name="Geller-Mcgrath D.E."/>
            <person name="Sieber C.M.K."/>
            <person name="Emerson J.B."/>
            <person name="Anantharaman K."/>
            <person name="Thomas B.C."/>
            <person name="Malmstrom R."/>
            <person name="Stieglmeier M."/>
            <person name="Klingl A."/>
            <person name="Woyke T."/>
            <person name="Ryan C.M."/>
            <person name="Banfield J.F."/>
        </authorList>
    </citation>
    <scope>NUCLEOTIDE SEQUENCE [LARGE SCALE GENOMIC DNA]</scope>
</reference>
<gene>
    <name evidence="1" type="ORF">COT64_01985</name>
</gene>
<dbReference type="AlphaFoldDB" id="A0A2H0WPH5"/>
<evidence type="ECO:0000313" key="1">
    <source>
        <dbReference type="EMBL" id="PIS14554.1"/>
    </source>
</evidence>
<dbReference type="Proteomes" id="UP000230775">
    <property type="component" value="Unassembled WGS sequence"/>
</dbReference>
<accession>A0A2H0WPH5</accession>